<dbReference type="EMBL" id="JADYXP020000027">
    <property type="protein sequence ID" value="KAL0099769.1"/>
    <property type="molecule type" value="Genomic_DNA"/>
</dbReference>
<gene>
    <name evidence="2" type="ORF">PUN28_019883</name>
</gene>
<feature type="compositionally biased region" description="Basic residues" evidence="1">
    <location>
        <begin position="29"/>
        <end position="54"/>
    </location>
</feature>
<protein>
    <submittedName>
        <fullName evidence="2">Uncharacterized protein</fullName>
    </submittedName>
</protein>
<dbReference type="AlphaFoldDB" id="A0AAW2EBN7"/>
<feature type="region of interest" description="Disordered" evidence="1">
    <location>
        <begin position="29"/>
        <end position="67"/>
    </location>
</feature>
<dbReference type="Proteomes" id="UP001430953">
    <property type="component" value="Unassembled WGS sequence"/>
</dbReference>
<feature type="compositionally biased region" description="Basic and acidic residues" evidence="1">
    <location>
        <begin position="55"/>
        <end position="67"/>
    </location>
</feature>
<proteinExistence type="predicted"/>
<evidence type="ECO:0000313" key="2">
    <source>
        <dbReference type="EMBL" id="KAL0099769.1"/>
    </source>
</evidence>
<sequence>MNVDVETREKPRIGLTLIFHSLKVLSYKQLKKKEKRKKRGKKRKKKKERKKLATRKNDKDGPISDETRSSRRIGTFIIFSILSSGILRRLSKPRPGWQRRVKNKCR</sequence>
<evidence type="ECO:0000256" key="1">
    <source>
        <dbReference type="SAM" id="MobiDB-lite"/>
    </source>
</evidence>
<accession>A0AAW2EBN7</accession>
<keyword evidence="3" id="KW-1185">Reference proteome</keyword>
<evidence type="ECO:0000313" key="3">
    <source>
        <dbReference type="Proteomes" id="UP001430953"/>
    </source>
</evidence>
<organism evidence="2 3">
    <name type="scientific">Cardiocondyla obscurior</name>
    <dbReference type="NCBI Taxonomy" id="286306"/>
    <lineage>
        <taxon>Eukaryota</taxon>
        <taxon>Metazoa</taxon>
        <taxon>Ecdysozoa</taxon>
        <taxon>Arthropoda</taxon>
        <taxon>Hexapoda</taxon>
        <taxon>Insecta</taxon>
        <taxon>Pterygota</taxon>
        <taxon>Neoptera</taxon>
        <taxon>Endopterygota</taxon>
        <taxon>Hymenoptera</taxon>
        <taxon>Apocrita</taxon>
        <taxon>Aculeata</taxon>
        <taxon>Formicoidea</taxon>
        <taxon>Formicidae</taxon>
        <taxon>Myrmicinae</taxon>
        <taxon>Cardiocondyla</taxon>
    </lineage>
</organism>
<comment type="caution">
    <text evidence="2">The sequence shown here is derived from an EMBL/GenBank/DDBJ whole genome shotgun (WGS) entry which is preliminary data.</text>
</comment>
<name>A0AAW2EBN7_9HYME</name>
<reference evidence="2 3" key="1">
    <citation type="submission" date="2023-03" db="EMBL/GenBank/DDBJ databases">
        <title>High recombination rates correlate with genetic variation in Cardiocondyla obscurior ants.</title>
        <authorList>
            <person name="Errbii M."/>
        </authorList>
    </citation>
    <scope>NUCLEOTIDE SEQUENCE [LARGE SCALE GENOMIC DNA]</scope>
    <source>
        <strain evidence="2">Alpha-2009</strain>
        <tissue evidence="2">Whole body</tissue>
    </source>
</reference>